<organism evidence="11 12">
    <name type="scientific">Peltaster fructicola</name>
    <dbReference type="NCBI Taxonomy" id="286661"/>
    <lineage>
        <taxon>Eukaryota</taxon>
        <taxon>Fungi</taxon>
        <taxon>Dikarya</taxon>
        <taxon>Ascomycota</taxon>
        <taxon>Pezizomycotina</taxon>
        <taxon>Dothideomycetes</taxon>
        <taxon>Dothideomycetes incertae sedis</taxon>
        <taxon>Peltaster</taxon>
    </lineage>
</organism>
<dbReference type="OrthoDB" id="5411773at2759"/>
<evidence type="ECO:0000256" key="7">
    <source>
        <dbReference type="PIRSR" id="PIRSR628651-51"/>
    </source>
</evidence>
<dbReference type="GO" id="GO:0006355">
    <property type="term" value="P:regulation of DNA-templated transcription"/>
    <property type="evidence" value="ECO:0007669"/>
    <property type="project" value="TreeGrafter"/>
</dbReference>
<accession>A0A6H0XL86</accession>
<feature type="binding site" evidence="7">
    <location>
        <position position="653"/>
    </location>
    <ligand>
        <name>Zn(2+)</name>
        <dbReference type="ChEBI" id="CHEBI:29105"/>
        <label>2</label>
    </ligand>
</feature>
<keyword evidence="4 8" id="KW-0863">Zinc-finger</keyword>
<dbReference type="AlphaFoldDB" id="A0A6H0XL86"/>
<dbReference type="InterPro" id="IPR011011">
    <property type="entry name" value="Znf_FYVE_PHD"/>
</dbReference>
<keyword evidence="5 7" id="KW-0862">Zinc</keyword>
<name>A0A6H0XL86_9PEZI</name>
<keyword evidence="3 7" id="KW-0479">Metal-binding</keyword>
<dbReference type="SUPFAM" id="SSF57903">
    <property type="entry name" value="FYVE/PHD zinc finger"/>
    <property type="match status" value="1"/>
</dbReference>
<feature type="compositionally biased region" description="Basic and acidic residues" evidence="9">
    <location>
        <begin position="233"/>
        <end position="247"/>
    </location>
</feature>
<feature type="binding site" evidence="7">
    <location>
        <position position="680"/>
    </location>
    <ligand>
        <name>Zn(2+)</name>
        <dbReference type="ChEBI" id="CHEBI:29105"/>
        <label>2</label>
    </ligand>
</feature>
<feature type="binding site" evidence="7">
    <location>
        <position position="634"/>
    </location>
    <ligand>
        <name>Zn(2+)</name>
        <dbReference type="ChEBI" id="CHEBI:29105"/>
        <label>1</label>
    </ligand>
</feature>
<keyword evidence="6" id="KW-0539">Nucleus</keyword>
<feature type="region of interest" description="Disordered" evidence="9">
    <location>
        <begin position="129"/>
        <end position="170"/>
    </location>
</feature>
<gene>
    <name evidence="11" type="ORF">AMS68_000993</name>
</gene>
<reference evidence="11 12" key="1">
    <citation type="journal article" date="2016" name="Sci. Rep.">
        <title>Peltaster fructicola genome reveals evolution from an invasive phytopathogen to an ectophytic parasite.</title>
        <authorList>
            <person name="Xu C."/>
            <person name="Chen H."/>
            <person name="Gleason M.L."/>
            <person name="Xu J.R."/>
            <person name="Liu H."/>
            <person name="Zhang R."/>
            <person name="Sun G."/>
        </authorList>
    </citation>
    <scope>NUCLEOTIDE SEQUENCE [LARGE SCALE GENOMIC DNA]</scope>
    <source>
        <strain evidence="11 12">LNHT1506</strain>
    </source>
</reference>
<feature type="region of interest" description="Disordered" evidence="9">
    <location>
        <begin position="417"/>
        <end position="615"/>
    </location>
</feature>
<dbReference type="InterPro" id="IPR001965">
    <property type="entry name" value="Znf_PHD"/>
</dbReference>
<evidence type="ECO:0000256" key="3">
    <source>
        <dbReference type="ARBA" id="ARBA00022723"/>
    </source>
</evidence>
<feature type="compositionally biased region" description="Basic residues" evidence="9">
    <location>
        <begin position="218"/>
        <end position="231"/>
    </location>
</feature>
<feature type="region of interest" description="Disordered" evidence="9">
    <location>
        <begin position="183"/>
        <end position="265"/>
    </location>
</feature>
<feature type="binding site" evidence="7">
    <location>
        <position position="647"/>
    </location>
    <ligand>
        <name>Zn(2+)</name>
        <dbReference type="ChEBI" id="CHEBI:29105"/>
        <label>2</label>
    </ligand>
</feature>
<dbReference type="InterPro" id="IPR024610">
    <property type="entry name" value="ING_N_histone-binding"/>
</dbReference>
<feature type="compositionally biased region" description="Basic residues" evidence="9">
    <location>
        <begin position="596"/>
        <end position="606"/>
    </location>
</feature>
<comment type="subcellular location">
    <subcellularLocation>
        <location evidence="1">Nucleus</location>
    </subcellularLocation>
</comment>
<feature type="binding site" evidence="7">
    <location>
        <position position="662"/>
    </location>
    <ligand>
        <name>Zn(2+)</name>
        <dbReference type="ChEBI" id="CHEBI:29105"/>
        <label>1</label>
    </ligand>
</feature>
<evidence type="ECO:0000256" key="6">
    <source>
        <dbReference type="ARBA" id="ARBA00023242"/>
    </source>
</evidence>
<dbReference type="SMART" id="SM00249">
    <property type="entry name" value="PHD"/>
    <property type="match status" value="1"/>
</dbReference>
<dbReference type="InterPro" id="IPR019787">
    <property type="entry name" value="Znf_PHD-finger"/>
</dbReference>
<dbReference type="PROSITE" id="PS50016">
    <property type="entry name" value="ZF_PHD_2"/>
    <property type="match status" value="1"/>
</dbReference>
<comment type="similarity">
    <text evidence="2">Belongs to the ING family.</text>
</comment>
<feature type="binding site" evidence="7">
    <location>
        <position position="659"/>
    </location>
    <ligand>
        <name>Zn(2+)</name>
        <dbReference type="ChEBI" id="CHEBI:29105"/>
        <label>1</label>
    </ligand>
</feature>
<evidence type="ECO:0000256" key="5">
    <source>
        <dbReference type="ARBA" id="ARBA00022833"/>
    </source>
</evidence>
<feature type="binding site" evidence="7">
    <location>
        <position position="636"/>
    </location>
    <ligand>
        <name>Zn(2+)</name>
        <dbReference type="ChEBI" id="CHEBI:29105"/>
        <label>1</label>
    </ligand>
</feature>
<evidence type="ECO:0000256" key="9">
    <source>
        <dbReference type="SAM" id="MobiDB-lite"/>
    </source>
</evidence>
<dbReference type="InterPro" id="IPR013083">
    <property type="entry name" value="Znf_RING/FYVE/PHD"/>
</dbReference>
<evidence type="ECO:0000256" key="4">
    <source>
        <dbReference type="ARBA" id="ARBA00022771"/>
    </source>
</evidence>
<dbReference type="InterPro" id="IPR028651">
    <property type="entry name" value="ING_fam"/>
</dbReference>
<dbReference type="PANTHER" id="PTHR10333">
    <property type="entry name" value="INHIBITOR OF GROWTH PROTEIN"/>
    <property type="match status" value="1"/>
</dbReference>
<dbReference type="GO" id="GO:0008270">
    <property type="term" value="F:zinc ion binding"/>
    <property type="evidence" value="ECO:0007669"/>
    <property type="project" value="UniProtKB-KW"/>
</dbReference>
<dbReference type="EMBL" id="CP051139">
    <property type="protein sequence ID" value="QIW95475.1"/>
    <property type="molecule type" value="Genomic_DNA"/>
</dbReference>
<feature type="domain" description="PHD-type" evidence="10">
    <location>
        <begin position="631"/>
        <end position="683"/>
    </location>
</feature>
<dbReference type="Proteomes" id="UP000503462">
    <property type="component" value="Chromosome 1"/>
</dbReference>
<keyword evidence="12" id="KW-1185">Reference proteome</keyword>
<dbReference type="Gene3D" id="3.30.40.10">
    <property type="entry name" value="Zinc/RING finger domain, C3HC4 (zinc finger)"/>
    <property type="match status" value="1"/>
</dbReference>
<proteinExistence type="inferred from homology"/>
<evidence type="ECO:0000259" key="10">
    <source>
        <dbReference type="PROSITE" id="PS50016"/>
    </source>
</evidence>
<dbReference type="GO" id="GO:0004402">
    <property type="term" value="F:histone acetyltransferase activity"/>
    <property type="evidence" value="ECO:0007669"/>
    <property type="project" value="TreeGrafter"/>
</dbReference>
<dbReference type="GO" id="GO:0005634">
    <property type="term" value="C:nucleus"/>
    <property type="evidence" value="ECO:0007669"/>
    <property type="project" value="UniProtKB-SubCell"/>
</dbReference>
<dbReference type="CDD" id="cd15505">
    <property type="entry name" value="PHD_ING"/>
    <property type="match status" value="1"/>
</dbReference>
<dbReference type="GO" id="GO:0000123">
    <property type="term" value="C:histone acetyltransferase complex"/>
    <property type="evidence" value="ECO:0007669"/>
    <property type="project" value="TreeGrafter"/>
</dbReference>
<feature type="compositionally biased region" description="Low complexity" evidence="9">
    <location>
        <begin position="495"/>
        <end position="506"/>
    </location>
</feature>
<sequence>MSVIADSYHQNMAQRIEPDVQATLSDFLTYTEHFPAQVTRALTLIHSETLRAEKKIASIHANTASFSQLPTLPADQQKDPVQLRRDISYALEEAERAGRMRLEEATRLAEVATREQVRLDTLVGKLKAIPLPSRDPTPEDDGALTSPNLSRTARFGPEITSEKPVRRPLDKAATKLKARKIIVPGEVLPPPDPNAPPETFSDWSSPESTPPVEEPPPRKHITPRPRSRTPKLPKYDRSDREERDKKAARPRGPRMPGQPGTNAHSAVAGISTSNALLALNPPPADAVPGSRWLPWMKLTEWEMAKLRKRMKKNAIWVPSATMLRRELKNLGRGHTGREAARAAAEAEGTSLVDESSEADPTKIEFQAGEAAETTAVVPPVIVAEDDEDADAELINRGMRLNEAKKLKRARLLEEQREASAQIAREQANDSPESANIKAESASRKRKRESTPLKLPKHMPEESPDVLSQPGPPLRRIKLAHNPLQTQPVESESKMAAPVAVVKTTTRTTERRKTATPPPMPSGEKKKPTLVLKAGKAVSEEPPSRRTSLRRSSNVSLPNSSVADVAHTTKAATRRSKRPAPGVITGGDAESATVSASRRKAAPRKRTSGAVKAAAAAPEPVVEEELIDPDEPRYCVCGDVSWGTMIACENDVNCEKEWFHLSCVGLDELPPRRTKWYCPDCRKKLKLGQNTNGLVGSVRGSGAGR</sequence>
<feature type="binding site" evidence="7">
    <location>
        <position position="677"/>
    </location>
    <ligand>
        <name>Zn(2+)</name>
        <dbReference type="ChEBI" id="CHEBI:29105"/>
        <label>2</label>
    </ligand>
</feature>
<feature type="compositionally biased region" description="Pro residues" evidence="9">
    <location>
        <begin position="187"/>
        <end position="196"/>
    </location>
</feature>
<protein>
    <recommendedName>
        <fullName evidence="10">PHD-type domain-containing protein</fullName>
    </recommendedName>
</protein>
<feature type="compositionally biased region" description="Basic and acidic residues" evidence="9">
    <location>
        <begin position="160"/>
        <end position="170"/>
    </location>
</feature>
<evidence type="ECO:0000256" key="8">
    <source>
        <dbReference type="PROSITE-ProRule" id="PRU00146"/>
    </source>
</evidence>
<dbReference type="PANTHER" id="PTHR10333:SF94">
    <property type="entry name" value="FINGER DOMAIN PROTEIN, PUTATIVE (AFU_ORTHOLOGUE AFUA_3G11940)-RELATED"/>
    <property type="match status" value="1"/>
</dbReference>
<evidence type="ECO:0000313" key="12">
    <source>
        <dbReference type="Proteomes" id="UP000503462"/>
    </source>
</evidence>
<dbReference type="SMART" id="SM01408">
    <property type="entry name" value="ING"/>
    <property type="match status" value="1"/>
</dbReference>
<evidence type="ECO:0000313" key="11">
    <source>
        <dbReference type="EMBL" id="QIW95475.1"/>
    </source>
</evidence>
<evidence type="ECO:0000256" key="2">
    <source>
        <dbReference type="ARBA" id="ARBA00010210"/>
    </source>
</evidence>
<evidence type="ECO:0000256" key="1">
    <source>
        <dbReference type="ARBA" id="ARBA00004123"/>
    </source>
</evidence>